<organism evidence="2 3">
    <name type="scientific">Microbacterium rhizosphaerae</name>
    <dbReference type="NCBI Taxonomy" id="1678237"/>
    <lineage>
        <taxon>Bacteria</taxon>
        <taxon>Bacillati</taxon>
        <taxon>Actinomycetota</taxon>
        <taxon>Actinomycetes</taxon>
        <taxon>Micrococcales</taxon>
        <taxon>Microbacteriaceae</taxon>
        <taxon>Microbacterium</taxon>
    </lineage>
</organism>
<evidence type="ECO:0000313" key="2">
    <source>
        <dbReference type="EMBL" id="WPR88509.1"/>
    </source>
</evidence>
<dbReference type="Proteomes" id="UP001323798">
    <property type="component" value="Chromosome"/>
</dbReference>
<name>A0ABZ0SI85_9MICO</name>
<evidence type="ECO:0000259" key="1">
    <source>
        <dbReference type="Pfam" id="PF01872"/>
    </source>
</evidence>
<keyword evidence="3" id="KW-1185">Reference proteome</keyword>
<dbReference type="PANTHER" id="PTHR38011:SF2">
    <property type="entry name" value="BIFUNCTIONAL DEAMINASE-REDUCTASE DOMAIN PROTEIN"/>
    <property type="match status" value="1"/>
</dbReference>
<accession>A0ABZ0SI85</accession>
<dbReference type="SUPFAM" id="SSF53597">
    <property type="entry name" value="Dihydrofolate reductase-like"/>
    <property type="match status" value="1"/>
</dbReference>
<dbReference type="InterPro" id="IPR002734">
    <property type="entry name" value="RibDG_C"/>
</dbReference>
<sequence length="202" mass="21139">MSRIYVANHVTLDGVMQAPGRADEDARGGFSRGGWATARSNDEVATALGERVMKAGGMRLLLGRRSYDDMLTHWNAQGGPFKDGLNSAPKYVVSASASTTLLWPNSTLVSGDVSSQVAALKAADGPDLCVMGSGSLIQALLASDLIDEFLLFIHPIILGTGRRLFPDGGATADLRLLSTSSTSTGVAIASFAVRTASPRADR</sequence>
<reference evidence="2 3" key="1">
    <citation type="submission" date="2023-11" db="EMBL/GenBank/DDBJ databases">
        <title>Genome sequence of Microbacterium rhizosphaerae KACC 19337.</title>
        <authorList>
            <person name="Choi H."/>
            <person name="Kim S."/>
            <person name="Kim Y."/>
            <person name="Kwon S.-W."/>
            <person name="Heo J."/>
        </authorList>
    </citation>
    <scope>NUCLEOTIDE SEQUENCE [LARGE SCALE GENOMIC DNA]</scope>
    <source>
        <strain evidence="2 3">KACC 19337</strain>
    </source>
</reference>
<dbReference type="Pfam" id="PF01872">
    <property type="entry name" value="RibD_C"/>
    <property type="match status" value="1"/>
</dbReference>
<gene>
    <name evidence="2" type="ORF">SM116_12065</name>
</gene>
<dbReference type="EMBL" id="CP139368">
    <property type="protein sequence ID" value="WPR88509.1"/>
    <property type="molecule type" value="Genomic_DNA"/>
</dbReference>
<dbReference type="InterPro" id="IPR024072">
    <property type="entry name" value="DHFR-like_dom_sf"/>
</dbReference>
<dbReference type="RefSeq" id="WP_320941228.1">
    <property type="nucleotide sequence ID" value="NZ_BAABEU010000006.1"/>
</dbReference>
<dbReference type="Gene3D" id="3.40.430.10">
    <property type="entry name" value="Dihydrofolate Reductase, subunit A"/>
    <property type="match status" value="1"/>
</dbReference>
<feature type="domain" description="Bacterial bifunctional deaminase-reductase C-terminal" evidence="1">
    <location>
        <begin position="6"/>
        <end position="187"/>
    </location>
</feature>
<dbReference type="InterPro" id="IPR050765">
    <property type="entry name" value="Riboflavin_Biosynth_HTPR"/>
</dbReference>
<proteinExistence type="predicted"/>
<protein>
    <submittedName>
        <fullName evidence="2">Dihydrofolate reductase family protein</fullName>
    </submittedName>
</protein>
<dbReference type="PANTHER" id="PTHR38011">
    <property type="entry name" value="DIHYDROFOLATE REDUCTASE FAMILY PROTEIN (AFU_ORTHOLOGUE AFUA_8G06820)"/>
    <property type="match status" value="1"/>
</dbReference>
<evidence type="ECO:0000313" key="3">
    <source>
        <dbReference type="Proteomes" id="UP001323798"/>
    </source>
</evidence>